<dbReference type="Proteomes" id="UP001148662">
    <property type="component" value="Unassembled WGS sequence"/>
</dbReference>
<keyword evidence="2" id="KW-1185">Reference proteome</keyword>
<protein>
    <submittedName>
        <fullName evidence="1">Uncharacterized protein</fullName>
    </submittedName>
</protein>
<proteinExistence type="predicted"/>
<evidence type="ECO:0000313" key="1">
    <source>
        <dbReference type="EMBL" id="KAJ3554906.1"/>
    </source>
</evidence>
<gene>
    <name evidence="1" type="ORF">NM688_g2869</name>
</gene>
<organism evidence="1 2">
    <name type="scientific">Phlebia brevispora</name>
    <dbReference type="NCBI Taxonomy" id="194682"/>
    <lineage>
        <taxon>Eukaryota</taxon>
        <taxon>Fungi</taxon>
        <taxon>Dikarya</taxon>
        <taxon>Basidiomycota</taxon>
        <taxon>Agaricomycotina</taxon>
        <taxon>Agaricomycetes</taxon>
        <taxon>Polyporales</taxon>
        <taxon>Meruliaceae</taxon>
        <taxon>Phlebia</taxon>
    </lineage>
</organism>
<comment type="caution">
    <text evidence="1">The sequence shown here is derived from an EMBL/GenBank/DDBJ whole genome shotgun (WGS) entry which is preliminary data.</text>
</comment>
<accession>A0ACC1T7A9</accession>
<evidence type="ECO:0000313" key="2">
    <source>
        <dbReference type="Proteomes" id="UP001148662"/>
    </source>
</evidence>
<reference evidence="1" key="1">
    <citation type="submission" date="2022-07" db="EMBL/GenBank/DDBJ databases">
        <title>Genome Sequence of Phlebia brevispora.</title>
        <authorList>
            <person name="Buettner E."/>
        </authorList>
    </citation>
    <scope>NUCLEOTIDE SEQUENCE</scope>
    <source>
        <strain evidence="1">MPL23</strain>
    </source>
</reference>
<dbReference type="EMBL" id="JANHOG010000386">
    <property type="protein sequence ID" value="KAJ3554906.1"/>
    <property type="molecule type" value="Genomic_DNA"/>
</dbReference>
<name>A0ACC1T7A9_9APHY</name>
<sequence>MCLTLITDSNVYVWHRDTGVLLESLPGHGAGSVNSVAWNPRNTRMFASCSDDKTIRIWEAPSSMPVGLAADVGEYNHEQDVGGKGKGKGRERWGEDGSDGTSSPFGLGGTSRSL</sequence>